<evidence type="ECO:0000256" key="4">
    <source>
        <dbReference type="ARBA" id="ARBA00022692"/>
    </source>
</evidence>
<dbReference type="SUPFAM" id="SSF49464">
    <property type="entry name" value="Carboxypeptidase regulatory domain-like"/>
    <property type="match status" value="1"/>
</dbReference>
<dbReference type="Gene3D" id="2.170.130.10">
    <property type="entry name" value="TonB-dependent receptor, plug domain"/>
    <property type="match status" value="1"/>
</dbReference>
<sequence length="792" mass="88811">MKLYISLVVGLLFMTSQAQETFTLSGYLKDAMSGESLWGANIILGPTTGTVTNEYGFYSITLEKGTYTVTFSSLGHKTITKEIVLDQNLKLNFDLVEDVNTMDEIVVTSTKANRAVKSTEMSVSTIKAETIKKLPTGMGEVDILKSIQLLPGVSSVNEGSSGFNVRGGSTDQNLVLLDEATIYNASHLLGFFSVFNADAIKDVKLYKGGIPSLYGGRLSSVLDIRQREGNLKEFKGELGIGLISSRALLQGPINKGDNEEGKGSYLIAGRRSYIDVFAPLSEDLEDTKLYFYDMNLKMNYNLNDTNRLYLSGYLGKDRFAIEDVFGNTYGNTSATLRWTSQLSDKLFFQTSAIYSDYDYEVELLTSGSEFSWKSSILNYNLKPRLRWYVSPGNTLTSGVDFTYYNFNPGEIAPINNSSTTAEKFQEKFAIEIAPYLDFETKISDNLSLHYGLRWSNFQRIGKENIATYANGTPLTYNSTLDLFDENEAIGETSYESGDVIESFNNLEPRASLRYLLNETTSLKASYNRNYQYLHLISNTTSATPLDIWAPSGPYLKPQSSDQYAVGLFKTLKNNDYDFSVEAYYKDLRNITDFVDGADLLFQENIETQVVQGNGRAYGLELQFNKNVGKLTGWLSYTLARSERKVIGINNNEYYPSNNDQTHELSLTGIYKFNNRWDFGGNFVYGSGKPVTYPTGKFEQNGLLVADYDGRNGDRLPAFHRLDLSATLNPKEGKNGTWIFSLGNVYNRKNASTIFFRERTEEMNNIDVPTGQTEASKFSFLGIVPSITYEFKF</sequence>
<dbReference type="RefSeq" id="WP_092467426.1">
    <property type="nucleotide sequence ID" value="NZ_FNCZ01000003.1"/>
</dbReference>
<evidence type="ECO:0000259" key="14">
    <source>
        <dbReference type="Pfam" id="PF07715"/>
    </source>
</evidence>
<protein>
    <submittedName>
        <fullName evidence="15">TonB-dependent Receptor Plug Domain</fullName>
    </submittedName>
</protein>
<dbReference type="SUPFAM" id="SSF56935">
    <property type="entry name" value="Porins"/>
    <property type="match status" value="1"/>
</dbReference>
<dbReference type="InterPro" id="IPR008969">
    <property type="entry name" value="CarboxyPept-like_regulatory"/>
</dbReference>
<dbReference type="PANTHER" id="PTHR30069:SF29">
    <property type="entry name" value="HEMOGLOBIN AND HEMOGLOBIN-HAPTOGLOBIN-BINDING PROTEIN 1-RELATED"/>
    <property type="match status" value="1"/>
</dbReference>
<comment type="similarity">
    <text evidence="10 11">Belongs to the TonB-dependent receptor family.</text>
</comment>
<organism evidence="15 16">
    <name type="scientific">Winogradskyella thalassocola</name>
    <dbReference type="NCBI Taxonomy" id="262004"/>
    <lineage>
        <taxon>Bacteria</taxon>
        <taxon>Pseudomonadati</taxon>
        <taxon>Bacteroidota</taxon>
        <taxon>Flavobacteriia</taxon>
        <taxon>Flavobacteriales</taxon>
        <taxon>Flavobacteriaceae</taxon>
        <taxon>Winogradskyella</taxon>
    </lineage>
</organism>
<gene>
    <name evidence="15" type="ORF">SAMN04489796_103120</name>
</gene>
<reference evidence="16" key="1">
    <citation type="submission" date="2016-10" db="EMBL/GenBank/DDBJ databases">
        <authorList>
            <person name="Varghese N."/>
            <person name="Submissions S."/>
        </authorList>
    </citation>
    <scope>NUCLEOTIDE SEQUENCE [LARGE SCALE GENOMIC DNA]</scope>
    <source>
        <strain evidence="16">DSM 15363</strain>
    </source>
</reference>
<feature type="domain" description="TonB-dependent receptor plug" evidence="14">
    <location>
        <begin position="116"/>
        <end position="217"/>
    </location>
</feature>
<dbReference type="InterPro" id="IPR000531">
    <property type="entry name" value="Beta-barrel_TonB"/>
</dbReference>
<keyword evidence="2 10" id="KW-0813">Transport</keyword>
<keyword evidence="9 10" id="KW-0998">Cell outer membrane</keyword>
<dbReference type="Pfam" id="PF07715">
    <property type="entry name" value="Plug"/>
    <property type="match status" value="1"/>
</dbReference>
<evidence type="ECO:0000313" key="16">
    <source>
        <dbReference type="Proteomes" id="UP000199492"/>
    </source>
</evidence>
<keyword evidence="3 10" id="KW-1134">Transmembrane beta strand</keyword>
<evidence type="ECO:0000256" key="7">
    <source>
        <dbReference type="ARBA" id="ARBA00023136"/>
    </source>
</evidence>
<evidence type="ECO:0000256" key="3">
    <source>
        <dbReference type="ARBA" id="ARBA00022452"/>
    </source>
</evidence>
<dbReference type="InterPro" id="IPR037066">
    <property type="entry name" value="Plug_dom_sf"/>
</dbReference>
<evidence type="ECO:0000256" key="6">
    <source>
        <dbReference type="ARBA" id="ARBA00023077"/>
    </source>
</evidence>
<dbReference type="GO" id="GO:0044718">
    <property type="term" value="P:siderophore transmembrane transport"/>
    <property type="evidence" value="ECO:0007669"/>
    <property type="project" value="TreeGrafter"/>
</dbReference>
<name>A0A1G8D4X7_9FLAO</name>
<dbReference type="STRING" id="262004.SAMN04489796_103120"/>
<comment type="subcellular location">
    <subcellularLocation>
        <location evidence="1 10">Cell outer membrane</location>
        <topology evidence="1 10">Multi-pass membrane protein</topology>
    </subcellularLocation>
</comment>
<evidence type="ECO:0000256" key="11">
    <source>
        <dbReference type="RuleBase" id="RU003357"/>
    </source>
</evidence>
<dbReference type="EMBL" id="FNCZ01000003">
    <property type="protein sequence ID" value="SDH52623.1"/>
    <property type="molecule type" value="Genomic_DNA"/>
</dbReference>
<keyword evidence="5 12" id="KW-0732">Signal</keyword>
<proteinExistence type="inferred from homology"/>
<dbReference type="Pfam" id="PF00593">
    <property type="entry name" value="TonB_dep_Rec_b-barrel"/>
    <property type="match status" value="1"/>
</dbReference>
<keyword evidence="16" id="KW-1185">Reference proteome</keyword>
<dbReference type="Pfam" id="PF13715">
    <property type="entry name" value="CarbopepD_reg_2"/>
    <property type="match status" value="1"/>
</dbReference>
<dbReference type="PROSITE" id="PS52016">
    <property type="entry name" value="TONB_DEPENDENT_REC_3"/>
    <property type="match status" value="1"/>
</dbReference>
<evidence type="ECO:0000256" key="12">
    <source>
        <dbReference type="SAM" id="SignalP"/>
    </source>
</evidence>
<evidence type="ECO:0000256" key="9">
    <source>
        <dbReference type="ARBA" id="ARBA00023237"/>
    </source>
</evidence>
<keyword evidence="7 10" id="KW-0472">Membrane</keyword>
<feature type="chain" id="PRO_5011495249" evidence="12">
    <location>
        <begin position="19"/>
        <end position="792"/>
    </location>
</feature>
<keyword evidence="6 11" id="KW-0798">TonB box</keyword>
<dbReference type="GO" id="GO:0015344">
    <property type="term" value="F:siderophore uptake transmembrane transporter activity"/>
    <property type="evidence" value="ECO:0007669"/>
    <property type="project" value="TreeGrafter"/>
</dbReference>
<evidence type="ECO:0000313" key="15">
    <source>
        <dbReference type="EMBL" id="SDH52623.1"/>
    </source>
</evidence>
<dbReference type="AlphaFoldDB" id="A0A1G8D4X7"/>
<keyword evidence="4 10" id="KW-0812">Transmembrane</keyword>
<evidence type="ECO:0000259" key="13">
    <source>
        <dbReference type="Pfam" id="PF00593"/>
    </source>
</evidence>
<feature type="domain" description="TonB-dependent receptor-like beta-barrel" evidence="13">
    <location>
        <begin position="298"/>
        <end position="746"/>
    </location>
</feature>
<dbReference type="Proteomes" id="UP000199492">
    <property type="component" value="Unassembled WGS sequence"/>
</dbReference>
<keyword evidence="8 15" id="KW-0675">Receptor</keyword>
<evidence type="ECO:0000256" key="2">
    <source>
        <dbReference type="ARBA" id="ARBA00022448"/>
    </source>
</evidence>
<dbReference type="InterPro" id="IPR039426">
    <property type="entry name" value="TonB-dep_rcpt-like"/>
</dbReference>
<dbReference type="PANTHER" id="PTHR30069">
    <property type="entry name" value="TONB-DEPENDENT OUTER MEMBRANE RECEPTOR"/>
    <property type="match status" value="1"/>
</dbReference>
<dbReference type="OrthoDB" id="9803050at2"/>
<dbReference type="Gene3D" id="2.40.170.20">
    <property type="entry name" value="TonB-dependent receptor, beta-barrel domain"/>
    <property type="match status" value="1"/>
</dbReference>
<evidence type="ECO:0000256" key="8">
    <source>
        <dbReference type="ARBA" id="ARBA00023170"/>
    </source>
</evidence>
<dbReference type="InterPro" id="IPR012910">
    <property type="entry name" value="Plug_dom"/>
</dbReference>
<evidence type="ECO:0000256" key="1">
    <source>
        <dbReference type="ARBA" id="ARBA00004571"/>
    </source>
</evidence>
<dbReference type="GO" id="GO:0009279">
    <property type="term" value="C:cell outer membrane"/>
    <property type="evidence" value="ECO:0007669"/>
    <property type="project" value="UniProtKB-SubCell"/>
</dbReference>
<evidence type="ECO:0000256" key="10">
    <source>
        <dbReference type="PROSITE-ProRule" id="PRU01360"/>
    </source>
</evidence>
<dbReference type="InterPro" id="IPR036942">
    <property type="entry name" value="Beta-barrel_TonB_sf"/>
</dbReference>
<dbReference type="Gene3D" id="2.60.40.1120">
    <property type="entry name" value="Carboxypeptidase-like, regulatory domain"/>
    <property type="match status" value="1"/>
</dbReference>
<evidence type="ECO:0000256" key="5">
    <source>
        <dbReference type="ARBA" id="ARBA00022729"/>
    </source>
</evidence>
<feature type="signal peptide" evidence="12">
    <location>
        <begin position="1"/>
        <end position="18"/>
    </location>
</feature>
<accession>A0A1G8D4X7</accession>